<keyword evidence="4" id="KW-1185">Reference proteome</keyword>
<dbReference type="InterPro" id="IPR011701">
    <property type="entry name" value="MFS"/>
</dbReference>
<dbReference type="SUPFAM" id="SSF103473">
    <property type="entry name" value="MFS general substrate transporter"/>
    <property type="match status" value="1"/>
</dbReference>
<keyword evidence="1" id="KW-1133">Transmembrane helix</keyword>
<dbReference type="InterPro" id="IPR020846">
    <property type="entry name" value="MFS_dom"/>
</dbReference>
<comment type="caution">
    <text evidence="3">The sequence shown here is derived from an EMBL/GenBank/DDBJ whole genome shotgun (WGS) entry which is preliminary data.</text>
</comment>
<protein>
    <submittedName>
        <fullName evidence="3">MFS transporter</fullName>
    </submittedName>
</protein>
<keyword evidence="1" id="KW-0472">Membrane</keyword>
<evidence type="ECO:0000256" key="1">
    <source>
        <dbReference type="SAM" id="Phobius"/>
    </source>
</evidence>
<name>A0ABD5SBF0_9EURY</name>
<dbReference type="EMBL" id="JBHSWW010000177">
    <property type="protein sequence ID" value="MFC6754005.1"/>
    <property type="molecule type" value="Genomic_DNA"/>
</dbReference>
<sequence length="94" mass="9899">MDLRRLGEYDVLVLVSLIWFLGKFVRYAFPPLFETLQGAYGVSTATIGVAFTGFMTVYALMQFPSGAVADRVGPVRVIVAGAAVAGLGALAVAV</sequence>
<feature type="domain" description="Major facilitator superfamily (MFS) profile" evidence="2">
    <location>
        <begin position="11"/>
        <end position="94"/>
    </location>
</feature>
<organism evidence="3 4">
    <name type="scientific">Halorubrum tibetense</name>
    <dbReference type="NCBI Taxonomy" id="175631"/>
    <lineage>
        <taxon>Archaea</taxon>
        <taxon>Methanobacteriati</taxon>
        <taxon>Methanobacteriota</taxon>
        <taxon>Stenosarchaea group</taxon>
        <taxon>Halobacteria</taxon>
        <taxon>Halobacteriales</taxon>
        <taxon>Haloferacaceae</taxon>
        <taxon>Halorubrum</taxon>
    </lineage>
</organism>
<dbReference type="InterPro" id="IPR036259">
    <property type="entry name" value="MFS_trans_sf"/>
</dbReference>
<feature type="transmembrane region" description="Helical" evidence="1">
    <location>
        <begin position="73"/>
        <end position="93"/>
    </location>
</feature>
<keyword evidence="1" id="KW-0812">Transmembrane</keyword>
<reference evidence="3 4" key="1">
    <citation type="journal article" date="2019" name="Int. J. Syst. Evol. Microbiol.">
        <title>The Global Catalogue of Microorganisms (GCM) 10K type strain sequencing project: providing services to taxonomists for standard genome sequencing and annotation.</title>
        <authorList>
            <consortium name="The Broad Institute Genomics Platform"/>
            <consortium name="The Broad Institute Genome Sequencing Center for Infectious Disease"/>
            <person name="Wu L."/>
            <person name="Ma J."/>
        </authorList>
    </citation>
    <scope>NUCLEOTIDE SEQUENCE [LARGE SCALE GENOMIC DNA]</scope>
    <source>
        <strain evidence="3 4">CGMCC 1.3239</strain>
    </source>
</reference>
<feature type="transmembrane region" description="Helical" evidence="1">
    <location>
        <begin position="41"/>
        <end position="61"/>
    </location>
</feature>
<dbReference type="PROSITE" id="PS50850">
    <property type="entry name" value="MFS"/>
    <property type="match status" value="1"/>
</dbReference>
<accession>A0ABD5SBF0</accession>
<dbReference type="Pfam" id="PF07690">
    <property type="entry name" value="MFS_1"/>
    <property type="match status" value="1"/>
</dbReference>
<feature type="non-terminal residue" evidence="3">
    <location>
        <position position="94"/>
    </location>
</feature>
<evidence type="ECO:0000259" key="2">
    <source>
        <dbReference type="PROSITE" id="PS50850"/>
    </source>
</evidence>
<gene>
    <name evidence="3" type="ORF">ACFQEU_11120</name>
</gene>
<proteinExistence type="predicted"/>
<evidence type="ECO:0000313" key="3">
    <source>
        <dbReference type="EMBL" id="MFC6754005.1"/>
    </source>
</evidence>
<dbReference type="Gene3D" id="1.20.1250.20">
    <property type="entry name" value="MFS general substrate transporter like domains"/>
    <property type="match status" value="1"/>
</dbReference>
<dbReference type="Proteomes" id="UP001596442">
    <property type="component" value="Unassembled WGS sequence"/>
</dbReference>
<dbReference type="AlphaFoldDB" id="A0ABD5SBF0"/>
<evidence type="ECO:0000313" key="4">
    <source>
        <dbReference type="Proteomes" id="UP001596442"/>
    </source>
</evidence>
<dbReference type="RefSeq" id="WP_379782116.1">
    <property type="nucleotide sequence ID" value="NZ_JBHSWW010000177.1"/>
</dbReference>
<feature type="transmembrane region" description="Helical" evidence="1">
    <location>
        <begin position="12"/>
        <end position="29"/>
    </location>
</feature>